<dbReference type="Proteomes" id="UP000568839">
    <property type="component" value="Unassembled WGS sequence"/>
</dbReference>
<dbReference type="AlphaFoldDB" id="A0A841PQ89"/>
<feature type="transmembrane region" description="Helical" evidence="1">
    <location>
        <begin position="162"/>
        <end position="183"/>
    </location>
</feature>
<keyword evidence="1" id="KW-0472">Membrane</keyword>
<feature type="transmembrane region" description="Helical" evidence="1">
    <location>
        <begin position="89"/>
        <end position="109"/>
    </location>
</feature>
<evidence type="ECO:0000259" key="2">
    <source>
        <dbReference type="Pfam" id="PF07853"/>
    </source>
</evidence>
<evidence type="ECO:0000256" key="1">
    <source>
        <dbReference type="SAM" id="Phobius"/>
    </source>
</evidence>
<evidence type="ECO:0000313" key="3">
    <source>
        <dbReference type="EMBL" id="MBB6450909.1"/>
    </source>
</evidence>
<protein>
    <submittedName>
        <fullName evidence="3">Nicotinamide riboside transporter PnuC</fullName>
    </submittedName>
</protein>
<proteinExistence type="predicted"/>
<accession>A0A841PQ89</accession>
<keyword evidence="1" id="KW-1133">Transmembrane helix</keyword>
<feature type="transmembrane region" description="Helical" evidence="1">
    <location>
        <begin position="31"/>
        <end position="52"/>
    </location>
</feature>
<keyword evidence="1" id="KW-0812">Transmembrane</keyword>
<comment type="caution">
    <text evidence="3">The sequence shown here is derived from an EMBL/GenBank/DDBJ whole genome shotgun (WGS) entry which is preliminary data.</text>
</comment>
<keyword evidence="4" id="KW-1185">Reference proteome</keyword>
<evidence type="ECO:0000313" key="4">
    <source>
        <dbReference type="Proteomes" id="UP000568839"/>
    </source>
</evidence>
<dbReference type="Pfam" id="PF07853">
    <property type="entry name" value="DUF1648"/>
    <property type="match status" value="1"/>
</dbReference>
<gene>
    <name evidence="3" type="ORF">HNR44_002899</name>
</gene>
<dbReference type="InterPro" id="IPR012867">
    <property type="entry name" value="DUF1648"/>
</dbReference>
<feature type="domain" description="DUF1648" evidence="2">
    <location>
        <begin position="2"/>
        <end position="45"/>
    </location>
</feature>
<organism evidence="3 4">
    <name type="scientific">Geomicrobium halophilum</name>
    <dbReference type="NCBI Taxonomy" id="549000"/>
    <lineage>
        <taxon>Bacteria</taxon>
        <taxon>Bacillati</taxon>
        <taxon>Bacillota</taxon>
        <taxon>Bacilli</taxon>
        <taxon>Bacillales</taxon>
        <taxon>Geomicrobium</taxon>
    </lineage>
</organism>
<feature type="transmembrane region" description="Helical" evidence="1">
    <location>
        <begin position="121"/>
        <end position="141"/>
    </location>
</feature>
<reference evidence="3 4" key="1">
    <citation type="submission" date="2020-08" db="EMBL/GenBank/DDBJ databases">
        <title>Genomic Encyclopedia of Type Strains, Phase IV (KMG-IV): sequencing the most valuable type-strain genomes for metagenomic binning, comparative biology and taxonomic classification.</title>
        <authorList>
            <person name="Goeker M."/>
        </authorList>
    </citation>
    <scope>NUCLEOTIDE SEQUENCE [LARGE SCALE GENOMIC DNA]</scope>
    <source>
        <strain evidence="3 4">DSM 21769</strain>
    </source>
</reference>
<sequence length="222" mass="24502">MVTIIATALLYPLLPGQMVIHMNGDGDLGNYVPKVAAAWLILGMLLFELVLLNGVKKLMIHNALQTTYDYEVPSDENIEKAKKVKKYMITLKASIGGMLLFIHFFFLFVNMELLPAAIMDVLIQVLIGALFITLGIAGWKCNIPVNMPGWGNEQPDEVNLTVNRFTMIAFVIGGSLSPVNVLMNEPYTTIWMISMLGVLPIIGIIAGVIQGNKQWKKIEGDP</sequence>
<feature type="transmembrane region" description="Helical" evidence="1">
    <location>
        <begin position="189"/>
        <end position="209"/>
    </location>
</feature>
<name>A0A841PQ89_9BACL</name>
<dbReference type="EMBL" id="JACHHJ010000004">
    <property type="protein sequence ID" value="MBB6450909.1"/>
    <property type="molecule type" value="Genomic_DNA"/>
</dbReference>